<evidence type="ECO:0000259" key="1">
    <source>
        <dbReference type="Pfam" id="PF12102"/>
    </source>
</evidence>
<evidence type="ECO:0000259" key="2">
    <source>
        <dbReference type="Pfam" id="PF13020"/>
    </source>
</evidence>
<feature type="domain" description="Protein NO VEIN C-terminal" evidence="2">
    <location>
        <begin position="244"/>
        <end position="319"/>
    </location>
</feature>
<evidence type="ECO:0008006" key="5">
    <source>
        <dbReference type="Google" id="ProtNLM"/>
    </source>
</evidence>
<feature type="domain" description="Type IV methyl-directed restriction enzyme EcoKMcrB subunit DNA-binding" evidence="1">
    <location>
        <begin position="38"/>
        <end position="204"/>
    </location>
</feature>
<comment type="caution">
    <text evidence="3">The sequence shown here is derived from an EMBL/GenBank/DDBJ whole genome shotgun (WGS) entry which is preliminary data.</text>
</comment>
<organism evidence="3 4">
    <name type="scientific">Saccharothrix longispora</name>
    <dbReference type="NCBI Taxonomy" id="33920"/>
    <lineage>
        <taxon>Bacteria</taxon>
        <taxon>Bacillati</taxon>
        <taxon>Actinomycetota</taxon>
        <taxon>Actinomycetes</taxon>
        <taxon>Pseudonocardiales</taxon>
        <taxon>Pseudonocardiaceae</taxon>
        <taxon>Saccharothrix</taxon>
    </lineage>
</organism>
<sequence>MREVLLSVLDIQRARADSPPRDINTYNHEPTRRRRSLVTDVLTGRLRRRLPVLRANSVDDLDVSAKDGQGRPAEVPWARVHSRSRSPRARDGWYAVYLFDAVGQSVYLALMQGTTTGDSDAPVDRADEDLVARSSWARQALGDDLAARSDLLFAVDLKGRSGKRAKGYQLGTVAAFEYRRDAVPGDDVLDADLLFLTAVLARLHEIEESPEVAEAVESASRTAGRAHGGGQGFGLDRAGRVAVEGRAVRLAREHLEAEGWTVRDVGAVESYDLAAVRGDERLFVEVKGTTSAGTQVVLTRNEVLLNAERHPDTMLIVVSGIVLGNGRAHGGRLRVVHPWRVEEDLSPISYRYRVR</sequence>
<keyword evidence="4" id="KW-1185">Reference proteome</keyword>
<dbReference type="InterPro" id="IPR024975">
    <property type="entry name" value="NOV_C"/>
</dbReference>
<dbReference type="Gene3D" id="3.30.920.90">
    <property type="match status" value="1"/>
</dbReference>
<dbReference type="Pfam" id="PF12102">
    <property type="entry name" value="MrcB_N"/>
    <property type="match status" value="1"/>
</dbReference>
<name>A0ABU1PT79_9PSEU</name>
<dbReference type="Proteomes" id="UP001268819">
    <property type="component" value="Unassembled WGS sequence"/>
</dbReference>
<accession>A0ABU1PT79</accession>
<protein>
    <recommendedName>
        <fullName evidence="5">Protein NO VEIN C-terminal domain-containing protein</fullName>
    </recommendedName>
</protein>
<evidence type="ECO:0000313" key="3">
    <source>
        <dbReference type="EMBL" id="MDR6593857.1"/>
    </source>
</evidence>
<gene>
    <name evidence="3" type="ORF">J2S66_002241</name>
</gene>
<evidence type="ECO:0000313" key="4">
    <source>
        <dbReference type="Proteomes" id="UP001268819"/>
    </source>
</evidence>
<dbReference type="Pfam" id="PF13020">
    <property type="entry name" value="NOV_C"/>
    <property type="match status" value="1"/>
</dbReference>
<dbReference type="EMBL" id="JAVDSG010000001">
    <property type="protein sequence ID" value="MDR6593857.1"/>
    <property type="molecule type" value="Genomic_DNA"/>
</dbReference>
<proteinExistence type="predicted"/>
<dbReference type="SUPFAM" id="SSF52980">
    <property type="entry name" value="Restriction endonuclease-like"/>
    <property type="match status" value="1"/>
</dbReference>
<dbReference type="InterPro" id="IPR021961">
    <property type="entry name" value="McrB_DNA-bd"/>
</dbReference>
<reference evidence="3 4" key="1">
    <citation type="submission" date="2023-07" db="EMBL/GenBank/DDBJ databases">
        <title>Sequencing the genomes of 1000 actinobacteria strains.</title>
        <authorList>
            <person name="Klenk H.-P."/>
        </authorList>
    </citation>
    <scope>NUCLEOTIDE SEQUENCE [LARGE SCALE GENOMIC DNA]</scope>
    <source>
        <strain evidence="3 4">DSM 43749</strain>
    </source>
</reference>
<dbReference type="RefSeq" id="WP_310306843.1">
    <property type="nucleotide sequence ID" value="NZ_BAAAXB010000001.1"/>
</dbReference>
<dbReference type="InterPro" id="IPR011335">
    <property type="entry name" value="Restrct_endonuc-II-like"/>
</dbReference>